<evidence type="ECO:0000313" key="3">
    <source>
        <dbReference type="Proteomes" id="UP001500967"/>
    </source>
</evidence>
<evidence type="ECO:0000259" key="1">
    <source>
        <dbReference type="Pfam" id="PF13472"/>
    </source>
</evidence>
<dbReference type="PANTHER" id="PTHR30383">
    <property type="entry name" value="THIOESTERASE 1/PROTEASE 1/LYSOPHOSPHOLIPASE L1"/>
    <property type="match status" value="1"/>
</dbReference>
<comment type="caution">
    <text evidence="2">The sequence shown here is derived from an EMBL/GenBank/DDBJ whole genome shotgun (WGS) entry which is preliminary data.</text>
</comment>
<dbReference type="Proteomes" id="UP001500967">
    <property type="component" value="Unassembled WGS sequence"/>
</dbReference>
<dbReference type="InterPro" id="IPR051532">
    <property type="entry name" value="Ester_Hydrolysis_Enzymes"/>
</dbReference>
<protein>
    <recommendedName>
        <fullName evidence="1">SGNH hydrolase-type esterase domain-containing protein</fullName>
    </recommendedName>
</protein>
<accession>A0ABN0U711</accession>
<reference evidence="2 3" key="1">
    <citation type="journal article" date="2019" name="Int. J. Syst. Evol. Microbiol.">
        <title>The Global Catalogue of Microorganisms (GCM) 10K type strain sequencing project: providing services to taxonomists for standard genome sequencing and annotation.</title>
        <authorList>
            <consortium name="The Broad Institute Genomics Platform"/>
            <consortium name="The Broad Institute Genome Sequencing Center for Infectious Disease"/>
            <person name="Wu L."/>
            <person name="Ma J."/>
        </authorList>
    </citation>
    <scope>NUCLEOTIDE SEQUENCE [LARGE SCALE GENOMIC DNA]</scope>
    <source>
        <strain evidence="2 3">JCM 10425</strain>
    </source>
</reference>
<dbReference type="EMBL" id="BAAAGX010000010">
    <property type="protein sequence ID" value="GAA0240861.1"/>
    <property type="molecule type" value="Genomic_DNA"/>
</dbReference>
<dbReference type="PANTHER" id="PTHR30383:SF5">
    <property type="entry name" value="SGNH HYDROLASE-TYPE ESTERASE DOMAIN-CONTAINING PROTEIN"/>
    <property type="match status" value="1"/>
</dbReference>
<gene>
    <name evidence="2" type="ORF">GCM10009539_27740</name>
</gene>
<proteinExistence type="predicted"/>
<organism evidence="2 3">
    <name type="scientific">Cryptosporangium japonicum</name>
    <dbReference type="NCBI Taxonomy" id="80872"/>
    <lineage>
        <taxon>Bacteria</taxon>
        <taxon>Bacillati</taxon>
        <taxon>Actinomycetota</taxon>
        <taxon>Actinomycetes</taxon>
        <taxon>Cryptosporangiales</taxon>
        <taxon>Cryptosporangiaceae</taxon>
        <taxon>Cryptosporangium</taxon>
    </lineage>
</organism>
<dbReference type="RefSeq" id="WP_344649203.1">
    <property type="nucleotide sequence ID" value="NZ_BAAAGX010000010.1"/>
</dbReference>
<dbReference type="InterPro" id="IPR036514">
    <property type="entry name" value="SGNH_hydro_sf"/>
</dbReference>
<dbReference type="Gene3D" id="3.40.50.1110">
    <property type="entry name" value="SGNH hydrolase"/>
    <property type="match status" value="1"/>
</dbReference>
<evidence type="ECO:0000313" key="2">
    <source>
        <dbReference type="EMBL" id="GAA0240861.1"/>
    </source>
</evidence>
<dbReference type="Pfam" id="PF13472">
    <property type="entry name" value="Lipase_GDSL_2"/>
    <property type="match status" value="1"/>
</dbReference>
<sequence>MINTSGYGDDERRHFLRYTRTQRWPMLGRFPVAAPLHTELLAGMLSCPAGVVEDLIASLDDELRATAAQLLGDETYRRALRALPYRPGERVVAVGDSITADRLGWFELLRASLELDGGDGPTLVNLSVSGDTTADVIERFDLLQAAEPSRVLLLLGTNDARAHGRAGGYRMATTAETGRNLRALRHLITRDLGAEVTTITPTAVDQARVDASFADVPVHWSAAAVAEIAAAVRDADPGAIDLHEVTRTAAPGNLQDDGVHPTVAGQRFILTFLLDRLAAPARHGSGRGAVAPSA</sequence>
<dbReference type="InterPro" id="IPR013830">
    <property type="entry name" value="SGNH_hydro"/>
</dbReference>
<dbReference type="CDD" id="cd00229">
    <property type="entry name" value="SGNH_hydrolase"/>
    <property type="match status" value="1"/>
</dbReference>
<name>A0ABN0U711_9ACTN</name>
<dbReference type="SUPFAM" id="SSF52266">
    <property type="entry name" value="SGNH hydrolase"/>
    <property type="match status" value="1"/>
</dbReference>
<feature type="domain" description="SGNH hydrolase-type esterase" evidence="1">
    <location>
        <begin position="93"/>
        <end position="267"/>
    </location>
</feature>
<keyword evidence="3" id="KW-1185">Reference proteome</keyword>